<dbReference type="SUPFAM" id="SSF100920">
    <property type="entry name" value="Heat shock protein 70kD (HSP70), peptide-binding domain"/>
    <property type="match status" value="1"/>
</dbReference>
<dbReference type="FunFam" id="3.30.420.40:FF:000004">
    <property type="entry name" value="Molecular chaperone DnaK"/>
    <property type="match status" value="1"/>
</dbReference>
<sequence>MGKKVVGIDLGTTFSAVAVMERDRPVIIPNPEGERITPSVVALGKERLIGTLAKRQAIINPERTIYSIKRFMGRKYSEVQEEIKLVPYKVVPHENGDAWVEVDGVRYSPPQISAMVLEYLKNAAETYLGEKVDKAVITVPAYFNDAQRQATKDAGKIAGLEVLRIINEPTAAALAYGFKGEAGKPKKVAVYDLGGGTFDISIIEIGYEEGTIGVLSTDGNTHLGGDDFDERIVKWILEEARKEHGVDLSKDRTSLQRIREAAEKAKRELSTKLETTISLPFIYTHPEKGPIHLELKLTRAHLEAMVEDLIQMTIEPVKRALENAKPKRLTVDDIDEVILVGGQTRMPRVVEVVRGFFGKEPHRGINPDEVVALGAAIQAGIFSGETKKDILLIDVTPLSLGIETLGGVFTKIIERNTPIPTKKSQIFTTAADNQTEVTIHVLQGERPMAADNKSLGRFELYGIPPAPRGVPQIEVEFNIDVDGILHVTARDLGTKKEQSMRIIPSSGLTPEEIERMKREAEIHRTEDEERRQLVEARNKADTIIYHIEKNLKEYGSSLSESERKEIEEKIQGLKETMKGDDRKAIEKGIDELQRAAMKLGEAIYKKGREEKETKKEETKADYQVYDADTNQ</sequence>
<gene>
    <name evidence="7 11" type="primary">dnaK</name>
    <name evidence="11" type="ORF">ENX07_02105</name>
</gene>
<feature type="coiled-coil region" evidence="9">
    <location>
        <begin position="248"/>
        <end position="275"/>
    </location>
</feature>
<evidence type="ECO:0000256" key="2">
    <source>
        <dbReference type="ARBA" id="ARBA00022553"/>
    </source>
</evidence>
<keyword evidence="5 7" id="KW-0346">Stress response</keyword>
<dbReference type="InterPro" id="IPR043129">
    <property type="entry name" value="ATPase_NBD"/>
</dbReference>
<feature type="compositionally biased region" description="Basic and acidic residues" evidence="10">
    <location>
        <begin position="607"/>
        <end position="620"/>
    </location>
</feature>
<dbReference type="SUPFAM" id="SSF53067">
    <property type="entry name" value="Actin-like ATPase domain"/>
    <property type="match status" value="2"/>
</dbReference>
<dbReference type="PROSITE" id="PS00329">
    <property type="entry name" value="HSP70_2"/>
    <property type="match status" value="1"/>
</dbReference>
<dbReference type="NCBIfam" id="NF003520">
    <property type="entry name" value="PRK05183.1"/>
    <property type="match status" value="1"/>
</dbReference>
<dbReference type="PROSITE" id="PS00297">
    <property type="entry name" value="HSP70_1"/>
    <property type="match status" value="1"/>
</dbReference>
<evidence type="ECO:0000256" key="9">
    <source>
        <dbReference type="SAM" id="Coils"/>
    </source>
</evidence>
<dbReference type="FunFam" id="3.90.640.10:FF:000003">
    <property type="entry name" value="Molecular chaperone DnaK"/>
    <property type="match status" value="1"/>
</dbReference>
<keyword evidence="6 7" id="KW-0143">Chaperone</keyword>
<dbReference type="InterPro" id="IPR018181">
    <property type="entry name" value="Heat_shock_70_CS"/>
</dbReference>
<dbReference type="EMBL" id="DTMQ01000014">
    <property type="protein sequence ID" value="HGE98852.1"/>
    <property type="molecule type" value="Genomic_DNA"/>
</dbReference>
<accession>A0A7C3YSH8</accession>
<evidence type="ECO:0000256" key="8">
    <source>
        <dbReference type="RuleBase" id="RU003322"/>
    </source>
</evidence>
<dbReference type="NCBIfam" id="NF001413">
    <property type="entry name" value="PRK00290.1"/>
    <property type="match status" value="1"/>
</dbReference>
<dbReference type="InterPro" id="IPR012725">
    <property type="entry name" value="Chaperone_DnaK"/>
</dbReference>
<dbReference type="NCBIfam" id="TIGR02350">
    <property type="entry name" value="prok_dnaK"/>
    <property type="match status" value="1"/>
</dbReference>
<evidence type="ECO:0000256" key="10">
    <source>
        <dbReference type="SAM" id="MobiDB-lite"/>
    </source>
</evidence>
<keyword evidence="4 7" id="KW-0067">ATP-binding</keyword>
<evidence type="ECO:0000256" key="5">
    <source>
        <dbReference type="ARBA" id="ARBA00023016"/>
    </source>
</evidence>
<evidence type="ECO:0000256" key="4">
    <source>
        <dbReference type="ARBA" id="ARBA00022840"/>
    </source>
</evidence>
<evidence type="ECO:0000313" key="11">
    <source>
        <dbReference type="EMBL" id="HGE98852.1"/>
    </source>
</evidence>
<feature type="modified residue" description="Phosphothreonine; by autocatalysis" evidence="7">
    <location>
        <position position="197"/>
    </location>
</feature>
<evidence type="ECO:0000256" key="1">
    <source>
        <dbReference type="ARBA" id="ARBA00007381"/>
    </source>
</evidence>
<dbReference type="Pfam" id="PF00012">
    <property type="entry name" value="HSP70"/>
    <property type="match status" value="1"/>
</dbReference>
<dbReference type="Gene3D" id="2.60.34.10">
    <property type="entry name" value="Substrate Binding Domain Of DNAk, Chain A, domain 1"/>
    <property type="match status" value="1"/>
</dbReference>
<dbReference type="PROSITE" id="PS01036">
    <property type="entry name" value="HSP70_3"/>
    <property type="match status" value="1"/>
</dbReference>
<dbReference type="PANTHER" id="PTHR19375">
    <property type="entry name" value="HEAT SHOCK PROTEIN 70KDA"/>
    <property type="match status" value="1"/>
</dbReference>
<evidence type="ECO:0000256" key="3">
    <source>
        <dbReference type="ARBA" id="ARBA00022741"/>
    </source>
</evidence>
<dbReference type="HAMAP" id="MF_00332">
    <property type="entry name" value="DnaK"/>
    <property type="match status" value="1"/>
</dbReference>
<reference evidence="11" key="1">
    <citation type="journal article" date="2020" name="mSystems">
        <title>Genome- and Community-Level Interaction Insights into Carbon Utilization and Element Cycling Functions of Hydrothermarchaeota in Hydrothermal Sediment.</title>
        <authorList>
            <person name="Zhou Z."/>
            <person name="Liu Y."/>
            <person name="Xu W."/>
            <person name="Pan J."/>
            <person name="Luo Z.H."/>
            <person name="Li M."/>
        </authorList>
    </citation>
    <scope>NUCLEOTIDE SEQUENCE [LARGE SCALE GENOMIC DNA]</scope>
    <source>
        <strain evidence="11">SpSt-906</strain>
    </source>
</reference>
<dbReference type="PRINTS" id="PR00301">
    <property type="entry name" value="HEATSHOCK70"/>
</dbReference>
<comment type="similarity">
    <text evidence="1 7 8">Belongs to the heat shock protein 70 family.</text>
</comment>
<dbReference type="GO" id="GO:0051082">
    <property type="term" value="F:unfolded protein binding"/>
    <property type="evidence" value="ECO:0007669"/>
    <property type="project" value="InterPro"/>
</dbReference>
<name>A0A7C3YSH8_UNCW3</name>
<dbReference type="Gene3D" id="3.30.420.40">
    <property type="match status" value="2"/>
</dbReference>
<dbReference type="Gene3D" id="3.90.640.10">
    <property type="entry name" value="Actin, Chain A, domain 4"/>
    <property type="match status" value="1"/>
</dbReference>
<dbReference type="InterPro" id="IPR029048">
    <property type="entry name" value="HSP70_C_sf"/>
</dbReference>
<dbReference type="FunFam" id="1.20.1270.10:FF:000001">
    <property type="entry name" value="Molecular chaperone DnaK"/>
    <property type="match status" value="1"/>
</dbReference>
<comment type="induction">
    <text evidence="7">By stress conditions e.g. heat shock.</text>
</comment>
<dbReference type="InterPro" id="IPR013126">
    <property type="entry name" value="Hsp_70_fam"/>
</dbReference>
<organism evidence="11">
    <name type="scientific">candidate division WOR-3 bacterium</name>
    <dbReference type="NCBI Taxonomy" id="2052148"/>
    <lineage>
        <taxon>Bacteria</taxon>
        <taxon>Bacteria division WOR-3</taxon>
    </lineage>
</organism>
<dbReference type="InterPro" id="IPR029047">
    <property type="entry name" value="HSP70_peptide-bd_sf"/>
</dbReference>
<evidence type="ECO:0000256" key="7">
    <source>
        <dbReference type="HAMAP-Rule" id="MF_00332"/>
    </source>
</evidence>
<dbReference type="SUPFAM" id="SSF100934">
    <property type="entry name" value="Heat shock protein 70kD (HSP70), C-terminal subdomain"/>
    <property type="match status" value="1"/>
</dbReference>
<comment type="caution">
    <text evidence="11">The sequence shown here is derived from an EMBL/GenBank/DDBJ whole genome shotgun (WGS) entry which is preliminary data.</text>
</comment>
<dbReference type="CDD" id="cd10234">
    <property type="entry name" value="ASKHA_NBD_HSP70_DnaK-like"/>
    <property type="match status" value="1"/>
</dbReference>
<evidence type="ECO:0000256" key="6">
    <source>
        <dbReference type="ARBA" id="ARBA00023186"/>
    </source>
</evidence>
<dbReference type="Gene3D" id="1.20.1270.10">
    <property type="match status" value="1"/>
</dbReference>
<keyword evidence="2 7" id="KW-0597">Phosphoprotein</keyword>
<keyword evidence="3 7" id="KW-0547">Nucleotide-binding</keyword>
<proteinExistence type="evidence at transcript level"/>
<dbReference type="AlphaFoldDB" id="A0A7C3YSH8"/>
<feature type="coiled-coil region" evidence="9">
    <location>
        <begin position="556"/>
        <end position="583"/>
    </location>
</feature>
<protein>
    <recommendedName>
        <fullName evidence="7">Chaperone protein DnaK</fullName>
    </recommendedName>
    <alternativeName>
        <fullName evidence="7">HSP70</fullName>
    </alternativeName>
    <alternativeName>
        <fullName evidence="7">Heat shock 70 kDa protein</fullName>
    </alternativeName>
    <alternativeName>
        <fullName evidence="7">Heat shock protein 70</fullName>
    </alternativeName>
</protein>
<dbReference type="FunFam" id="2.60.34.10:FF:000014">
    <property type="entry name" value="Chaperone protein DnaK HSP70"/>
    <property type="match status" value="1"/>
</dbReference>
<dbReference type="GO" id="GO:0005524">
    <property type="term" value="F:ATP binding"/>
    <property type="evidence" value="ECO:0007669"/>
    <property type="project" value="UniProtKB-UniRule"/>
</dbReference>
<keyword evidence="9" id="KW-0175">Coiled coil</keyword>
<comment type="function">
    <text evidence="7">Acts as a chaperone.</text>
</comment>
<dbReference type="GO" id="GO:0140662">
    <property type="term" value="F:ATP-dependent protein folding chaperone"/>
    <property type="evidence" value="ECO:0007669"/>
    <property type="project" value="InterPro"/>
</dbReference>
<feature type="region of interest" description="Disordered" evidence="10">
    <location>
        <begin position="607"/>
        <end position="631"/>
    </location>
</feature>